<dbReference type="OrthoDB" id="270970at2759"/>
<organism evidence="5">
    <name type="scientific">Puccinia triticina (isolate 1-1 / race 1 (BBBD))</name>
    <name type="common">Brown leaf rust fungus</name>
    <dbReference type="NCBI Taxonomy" id="630390"/>
    <lineage>
        <taxon>Eukaryota</taxon>
        <taxon>Fungi</taxon>
        <taxon>Dikarya</taxon>
        <taxon>Basidiomycota</taxon>
        <taxon>Pucciniomycotina</taxon>
        <taxon>Pucciniomycetes</taxon>
        <taxon>Pucciniales</taxon>
        <taxon>Pucciniaceae</taxon>
        <taxon>Puccinia</taxon>
    </lineage>
</organism>
<feature type="compositionally biased region" description="Polar residues" evidence="3">
    <location>
        <begin position="613"/>
        <end position="632"/>
    </location>
</feature>
<dbReference type="Pfam" id="PF00168">
    <property type="entry name" value="C2"/>
    <property type="match status" value="1"/>
</dbReference>
<dbReference type="Proteomes" id="UP000005240">
    <property type="component" value="Unassembled WGS sequence"/>
</dbReference>
<feature type="compositionally biased region" description="Low complexity" evidence="3">
    <location>
        <begin position="579"/>
        <end position="590"/>
    </location>
</feature>
<evidence type="ECO:0000256" key="1">
    <source>
        <dbReference type="ARBA" id="ARBA00022723"/>
    </source>
</evidence>
<evidence type="ECO:0000256" key="2">
    <source>
        <dbReference type="ARBA" id="ARBA00022837"/>
    </source>
</evidence>
<dbReference type="InterPro" id="IPR035892">
    <property type="entry name" value="C2_domain_sf"/>
</dbReference>
<evidence type="ECO:0000259" key="4">
    <source>
        <dbReference type="PROSITE" id="PS50004"/>
    </source>
</evidence>
<dbReference type="EnsemblFungi" id="PTTG_06404-t43_1">
    <property type="protein sequence ID" value="PTTG_06404-t43_1-p1"/>
    <property type="gene ID" value="PTTG_06404"/>
</dbReference>
<keyword evidence="1" id="KW-0479">Metal-binding</keyword>
<dbReference type="PROSITE" id="PS50004">
    <property type="entry name" value="C2"/>
    <property type="match status" value="1"/>
</dbReference>
<gene>
    <name evidence="5" type="ORF">PTTG_06404</name>
</gene>
<feature type="compositionally biased region" description="Low complexity" evidence="3">
    <location>
        <begin position="402"/>
        <end position="411"/>
    </location>
</feature>
<protein>
    <submittedName>
        <fullName evidence="6">C2 domain-containing protein</fullName>
    </submittedName>
</protein>
<dbReference type="PANTHER" id="PTHR46502">
    <property type="entry name" value="C2 DOMAIN-CONTAINING"/>
    <property type="match status" value="1"/>
</dbReference>
<dbReference type="VEuPathDB" id="FungiDB:PTTG_06404"/>
<dbReference type="PANTHER" id="PTHR46502:SF2">
    <property type="entry name" value="16 KDA PHLOEM PROTEIN 2"/>
    <property type="match status" value="1"/>
</dbReference>
<evidence type="ECO:0000313" key="6">
    <source>
        <dbReference type="EnsemblFungi" id="PTTG_06404-t43_1-p1"/>
    </source>
</evidence>
<feature type="compositionally biased region" description="Pro residues" evidence="3">
    <location>
        <begin position="538"/>
        <end position="547"/>
    </location>
</feature>
<feature type="region of interest" description="Disordered" evidence="3">
    <location>
        <begin position="308"/>
        <end position="441"/>
    </location>
</feature>
<keyword evidence="7" id="KW-1185">Reference proteome</keyword>
<feature type="compositionally biased region" description="Polar residues" evidence="3">
    <location>
        <begin position="485"/>
        <end position="502"/>
    </location>
</feature>
<feature type="compositionally biased region" description="Basic and acidic residues" evidence="3">
    <location>
        <begin position="367"/>
        <end position="379"/>
    </location>
</feature>
<feature type="region of interest" description="Disordered" evidence="3">
    <location>
        <begin position="456"/>
        <end position="770"/>
    </location>
</feature>
<feature type="compositionally biased region" description="Polar residues" evidence="3">
    <location>
        <begin position="431"/>
        <end position="441"/>
    </location>
</feature>
<dbReference type="GO" id="GO:0046872">
    <property type="term" value="F:metal ion binding"/>
    <property type="evidence" value="ECO:0007669"/>
    <property type="project" value="UniProtKB-KW"/>
</dbReference>
<reference evidence="5" key="1">
    <citation type="submission" date="2009-11" db="EMBL/GenBank/DDBJ databases">
        <authorList>
            <consortium name="The Broad Institute Genome Sequencing Platform"/>
            <person name="Ward D."/>
            <person name="Feldgarden M."/>
            <person name="Earl A."/>
            <person name="Young S.K."/>
            <person name="Zeng Q."/>
            <person name="Koehrsen M."/>
            <person name="Alvarado L."/>
            <person name="Berlin A."/>
            <person name="Bochicchio J."/>
            <person name="Borenstein D."/>
            <person name="Chapman S.B."/>
            <person name="Chen Z."/>
            <person name="Engels R."/>
            <person name="Freedman E."/>
            <person name="Gellesch M."/>
            <person name="Goldberg J."/>
            <person name="Griggs A."/>
            <person name="Gujja S."/>
            <person name="Heilman E."/>
            <person name="Heiman D."/>
            <person name="Hepburn T."/>
            <person name="Howarth C."/>
            <person name="Jen D."/>
            <person name="Larson L."/>
            <person name="Lewis B."/>
            <person name="Mehta T."/>
            <person name="Park D."/>
            <person name="Pearson M."/>
            <person name="Roberts A."/>
            <person name="Saif S."/>
            <person name="Shea T."/>
            <person name="Shenoy N."/>
            <person name="Sisk P."/>
            <person name="Stolte C."/>
            <person name="Sykes S."/>
            <person name="Thomson T."/>
            <person name="Walk T."/>
            <person name="White J."/>
            <person name="Yandava C."/>
            <person name="Izard J."/>
            <person name="Baranova O.V."/>
            <person name="Blanton J.M."/>
            <person name="Tanner A.C."/>
            <person name="Dewhirst F.E."/>
            <person name="Haas B."/>
            <person name="Nusbaum C."/>
            <person name="Birren B."/>
        </authorList>
    </citation>
    <scope>NUCLEOTIDE SEQUENCE [LARGE SCALE GENOMIC DNA]</scope>
    <source>
        <strain evidence="5">1-1 BBBD Race 1</strain>
    </source>
</reference>
<dbReference type="STRING" id="630390.A0A180GI83"/>
<reference evidence="6 7" key="3">
    <citation type="journal article" date="2017" name="G3 (Bethesda)">
        <title>Comparative analysis highlights variable genome content of wheat rusts and divergence of the mating loci.</title>
        <authorList>
            <person name="Cuomo C.A."/>
            <person name="Bakkeren G."/>
            <person name="Khalil H.B."/>
            <person name="Panwar V."/>
            <person name="Joly D."/>
            <person name="Linning R."/>
            <person name="Sakthikumar S."/>
            <person name="Song X."/>
            <person name="Adiconis X."/>
            <person name="Fan L."/>
            <person name="Goldberg J.M."/>
            <person name="Levin J.Z."/>
            <person name="Young S."/>
            <person name="Zeng Q."/>
            <person name="Anikster Y."/>
            <person name="Bruce M."/>
            <person name="Wang M."/>
            <person name="Yin C."/>
            <person name="McCallum B."/>
            <person name="Szabo L.J."/>
            <person name="Hulbert S."/>
            <person name="Chen X."/>
            <person name="Fellers J.P."/>
        </authorList>
    </citation>
    <scope>NUCLEOTIDE SEQUENCE</scope>
    <source>
        <strain evidence="6">isolate 1-1 / race 1 (BBBD)</strain>
        <strain evidence="7">Isolate 1-1 / race 1 (BBBD)</strain>
    </source>
</reference>
<evidence type="ECO:0000256" key="3">
    <source>
        <dbReference type="SAM" id="MobiDB-lite"/>
    </source>
</evidence>
<feature type="compositionally biased region" description="Pro residues" evidence="3">
    <location>
        <begin position="725"/>
        <end position="750"/>
    </location>
</feature>
<name>A0A180GI83_PUCT1</name>
<feature type="region of interest" description="Disordered" evidence="3">
    <location>
        <begin position="167"/>
        <end position="295"/>
    </location>
</feature>
<evidence type="ECO:0000313" key="7">
    <source>
        <dbReference type="Proteomes" id="UP000005240"/>
    </source>
</evidence>
<feature type="domain" description="C2" evidence="4">
    <location>
        <begin position="1"/>
        <end position="139"/>
    </location>
</feature>
<feature type="compositionally biased region" description="Polar residues" evidence="3">
    <location>
        <begin position="250"/>
        <end position="270"/>
    </location>
</feature>
<proteinExistence type="predicted"/>
<dbReference type="CDD" id="cd08681">
    <property type="entry name" value="C2_fungal_Inn1p-like"/>
    <property type="match status" value="1"/>
</dbReference>
<evidence type="ECO:0000313" key="5">
    <source>
        <dbReference type="EMBL" id="OAV92457.1"/>
    </source>
</evidence>
<reference evidence="6" key="4">
    <citation type="submission" date="2025-05" db="UniProtKB">
        <authorList>
            <consortium name="EnsemblFungi"/>
        </authorList>
    </citation>
    <scope>IDENTIFICATION</scope>
    <source>
        <strain evidence="6">isolate 1-1 / race 1 (BBBD)</strain>
    </source>
</reference>
<dbReference type="SMART" id="SM00239">
    <property type="entry name" value="C2"/>
    <property type="match status" value="1"/>
</dbReference>
<feature type="compositionally biased region" description="Pro residues" evidence="3">
    <location>
        <begin position="515"/>
        <end position="524"/>
    </location>
</feature>
<dbReference type="Gene3D" id="2.60.40.150">
    <property type="entry name" value="C2 domain"/>
    <property type="match status" value="1"/>
</dbReference>
<feature type="compositionally biased region" description="Pro residues" evidence="3">
    <location>
        <begin position="659"/>
        <end position="669"/>
    </location>
</feature>
<dbReference type="InterPro" id="IPR037791">
    <property type="entry name" value="C2_fungal_Inn1"/>
</dbReference>
<dbReference type="InterPro" id="IPR000008">
    <property type="entry name" value="C2_dom"/>
</dbReference>
<dbReference type="AlphaFoldDB" id="A0A180GI83"/>
<sequence length="770" mass="83152">MAGPLGTLIVVVLKARNLPNKQRIGKQDPYATCTYLSHRKRTKTDKRGGQHPVWDDELRFDIYDNPKDAMASASVSTTATGGIVPVKSNAPPIGSAGSAGVKELRVAVYADDPRDPNLIGEGKVDLTDTLKKGEFDDWVTVTNKGKYQGEVYLEMTFYSAKPPPEKLHTPTGPTRAGVFEASSPGSGLRPTKASIQAVSLGSPLNEKRTPSPLGTPVKKINPASVPAALRAGRPMSGPMSSGHLPLPGEPSTSRDASLNSRQRSTGSLSMPTPDFGLGDRSPSRSSSRNQSRDRTDHLVNSLNSLSLSARPSANNHVHMPQTTPSELQVHQHPSQPRHHRHSFSGHSHPQPSDRTHQTHSASSSVHTTDHTEDRFHDHPNTPFAPQSYPDHFPAPSQPSGIPRPAFPARRPLPVPGGDSVHRPASAWGHSHNLSSEGQPYSNEGIVSAQQLPANYPQYTENFDHPPNGAPVIPNSAPAYPPPTQYVESNNLPNGVHQQSMANRPQHLPYSEQPSHYPPSPPQNPPFSQVQHSGHAPFNLPPPPPGQTPVPIHEVFGASSGRPFPPIPPSGYQQSPAGFPTQQPQVVQSPTRANSSGESVYSYPPAHHQDQVHQHNQAYNPSLENLASNNNSYQLQNAPPPPPPHLQYQPFHLQQAPSSMPAPLPPPPGHPSQMYYQPSYAPPPSTTPAPGFASPRAQQYPEYNNPFHNPPRPSSAVPGNVYVRPSPTPAPPPLPPPPHGQSLTHPPPPAPQSFAPFYQSNGYQTYPSHQS</sequence>
<dbReference type="EMBL" id="ADAS02000063">
    <property type="protein sequence ID" value="OAV92457.1"/>
    <property type="molecule type" value="Genomic_DNA"/>
</dbReference>
<feature type="compositionally biased region" description="Low complexity" evidence="3">
    <location>
        <begin position="645"/>
        <end position="658"/>
    </location>
</feature>
<keyword evidence="2" id="KW-0106">Calcium</keyword>
<accession>A0A180GI83</accession>
<dbReference type="SUPFAM" id="SSF49562">
    <property type="entry name" value="C2 domain (Calcium/lipid-binding domain, CaLB)"/>
    <property type="match status" value="1"/>
</dbReference>
<reference evidence="5" key="2">
    <citation type="submission" date="2016-05" db="EMBL/GenBank/DDBJ databases">
        <title>Comparative analysis highlights variable genome content of wheat rusts and divergence of the mating loci.</title>
        <authorList>
            <person name="Cuomo C.A."/>
            <person name="Bakkeren G."/>
            <person name="Szabo L."/>
            <person name="Khalil H."/>
            <person name="Joly D."/>
            <person name="Goldberg J."/>
            <person name="Young S."/>
            <person name="Zeng Q."/>
            <person name="Fellers J."/>
        </authorList>
    </citation>
    <scope>NUCLEOTIDE SEQUENCE [LARGE SCALE GENOMIC DNA]</scope>
    <source>
        <strain evidence="5">1-1 BBBD Race 1</strain>
    </source>
</reference>
<feature type="compositionally biased region" description="Polar residues" evidence="3">
    <location>
        <begin position="757"/>
        <end position="770"/>
    </location>
</feature>